<proteinExistence type="predicted"/>
<name>A0A2T0ICN7_PSEFL</name>
<evidence type="ECO:0000256" key="1">
    <source>
        <dbReference type="SAM" id="MobiDB-lite"/>
    </source>
</evidence>
<organism evidence="2 3">
    <name type="scientific">Pseudomonas fluorescens</name>
    <dbReference type="NCBI Taxonomy" id="294"/>
    <lineage>
        <taxon>Bacteria</taxon>
        <taxon>Pseudomonadati</taxon>
        <taxon>Pseudomonadota</taxon>
        <taxon>Gammaproteobacteria</taxon>
        <taxon>Pseudomonadales</taxon>
        <taxon>Pseudomonadaceae</taxon>
        <taxon>Pseudomonas</taxon>
    </lineage>
</organism>
<dbReference type="Proteomes" id="UP000239731">
    <property type="component" value="Unassembled WGS sequence"/>
</dbReference>
<evidence type="ECO:0000313" key="2">
    <source>
        <dbReference type="EMBL" id="PRW93065.1"/>
    </source>
</evidence>
<feature type="region of interest" description="Disordered" evidence="1">
    <location>
        <begin position="61"/>
        <end position="84"/>
    </location>
</feature>
<gene>
    <name evidence="2" type="ORF">C7A10_11300</name>
</gene>
<reference evidence="2 3" key="1">
    <citation type="submission" date="2018-03" db="EMBL/GenBank/DDBJ databases">
        <title>Blue discolouration in mozzarella cheese caused by Pseudomonas fluorescens.</title>
        <authorList>
            <person name="Chiesa F."/>
            <person name="Dalmasso A."/>
            <person name="Lomonaco S."/>
        </authorList>
    </citation>
    <scope>NUCLEOTIDE SEQUENCE [LARGE SCALE GENOMIC DNA]</scope>
    <source>
        <strain evidence="2 3">11293</strain>
    </source>
</reference>
<comment type="caution">
    <text evidence="2">The sequence shown here is derived from an EMBL/GenBank/DDBJ whole genome shotgun (WGS) entry which is preliminary data.</text>
</comment>
<evidence type="ECO:0000313" key="3">
    <source>
        <dbReference type="Proteomes" id="UP000239731"/>
    </source>
</evidence>
<dbReference type="EMBL" id="PVUH01000006">
    <property type="protein sequence ID" value="PRW93065.1"/>
    <property type="molecule type" value="Genomic_DNA"/>
</dbReference>
<sequence>MGITWCRCFTGIDTAASDRSHALRGNASLDALRPLLGRGASRAALPRRAWERSVIISVSAPRAPESPGLPTDAPPVRRLGASHP</sequence>
<accession>A0A2T0ICN7</accession>
<protein>
    <recommendedName>
        <fullName evidence="4">DUF1534 domain-containing protein</fullName>
    </recommendedName>
</protein>
<dbReference type="AlphaFoldDB" id="A0A2T0ICN7"/>
<evidence type="ECO:0008006" key="4">
    <source>
        <dbReference type="Google" id="ProtNLM"/>
    </source>
</evidence>